<evidence type="ECO:0000313" key="3">
    <source>
        <dbReference type="Proteomes" id="UP000386575"/>
    </source>
</evidence>
<dbReference type="GO" id="GO:0006355">
    <property type="term" value="P:regulation of DNA-templated transcription"/>
    <property type="evidence" value="ECO:0007669"/>
    <property type="project" value="TreeGrafter"/>
</dbReference>
<feature type="domain" description="DJ-1/PfpI" evidence="1">
    <location>
        <begin position="17"/>
        <end position="173"/>
    </location>
</feature>
<dbReference type="Proteomes" id="UP000386575">
    <property type="component" value="Unassembled WGS sequence"/>
</dbReference>
<dbReference type="InterPro" id="IPR052158">
    <property type="entry name" value="INH-QAR"/>
</dbReference>
<proteinExistence type="predicted"/>
<dbReference type="PANTHER" id="PTHR43130">
    <property type="entry name" value="ARAC-FAMILY TRANSCRIPTIONAL REGULATOR"/>
    <property type="match status" value="1"/>
</dbReference>
<comment type="caution">
    <text evidence="2">The sequence shown here is derived from an EMBL/GenBank/DDBJ whole genome shotgun (WGS) entry which is preliminary data.</text>
</comment>
<dbReference type="CDD" id="cd03139">
    <property type="entry name" value="GATase1_PfpI_2"/>
    <property type="match status" value="1"/>
</dbReference>
<evidence type="ECO:0000259" key="1">
    <source>
        <dbReference type="Pfam" id="PF01965"/>
    </source>
</evidence>
<dbReference type="Gene3D" id="3.40.50.880">
    <property type="match status" value="1"/>
</dbReference>
<dbReference type="PANTHER" id="PTHR43130:SF2">
    <property type="entry name" value="DJ-1_PFPI DOMAIN-CONTAINING PROTEIN"/>
    <property type="match status" value="1"/>
</dbReference>
<protein>
    <submittedName>
        <fullName evidence="2">DJ-1/PfpI family protein</fullName>
    </submittedName>
</protein>
<accession>A0A6A1TXS3</accession>
<sequence length="237" mass="25270">MADSTAFEQINPLNVGMLLYPNFTLLDLAGPHAALGMHGKTHLLWKTMDPVWTDTGISINPTTTFADAPADLDVIFVPGGHGTGDAMRDQEILEFLARAGLSARYVTSVCTGSLLLGKAGLLDGYRAATHWAFYEALEALGVQSSQERVVVDGNRFTGGGVTAGIDFGLTLLAALRGEATAKFTQLAMEYDPKPPFSDGHPRTADPQVVQAARMATAEMNQRFVESAKADTSVVARL</sequence>
<dbReference type="InterPro" id="IPR029062">
    <property type="entry name" value="Class_I_gatase-like"/>
</dbReference>
<dbReference type="SUPFAM" id="SSF52317">
    <property type="entry name" value="Class I glutamine amidotransferase-like"/>
    <property type="match status" value="1"/>
</dbReference>
<evidence type="ECO:0000313" key="2">
    <source>
        <dbReference type="EMBL" id="KAB1089268.1"/>
    </source>
</evidence>
<dbReference type="InterPro" id="IPR002818">
    <property type="entry name" value="DJ-1/PfpI"/>
</dbReference>
<dbReference type="RefSeq" id="WP_151045991.1">
    <property type="nucleotide sequence ID" value="NZ_VZUL01000002.1"/>
</dbReference>
<dbReference type="EMBL" id="VZUL01000002">
    <property type="protein sequence ID" value="KAB1089268.1"/>
    <property type="molecule type" value="Genomic_DNA"/>
</dbReference>
<gene>
    <name evidence="2" type="ORF">F4V91_24730</name>
</gene>
<name>A0A6A1TXS3_NEOGA</name>
<reference evidence="2 3" key="1">
    <citation type="submission" date="2019-09" db="EMBL/GenBank/DDBJ databases">
        <title>Genome sequencing of Ng87 strain.</title>
        <authorList>
            <person name="Karasev E.S."/>
            <person name="Andronov E."/>
        </authorList>
    </citation>
    <scope>NUCLEOTIDE SEQUENCE [LARGE SCALE GENOMIC DNA]</scope>
    <source>
        <strain evidence="2 3">Ng87</strain>
    </source>
</reference>
<organism evidence="2 3">
    <name type="scientific">Neorhizobium galegae</name>
    <name type="common">Rhizobium galegae</name>
    <dbReference type="NCBI Taxonomy" id="399"/>
    <lineage>
        <taxon>Bacteria</taxon>
        <taxon>Pseudomonadati</taxon>
        <taxon>Pseudomonadota</taxon>
        <taxon>Alphaproteobacteria</taxon>
        <taxon>Hyphomicrobiales</taxon>
        <taxon>Rhizobiaceae</taxon>
        <taxon>Rhizobium/Agrobacterium group</taxon>
        <taxon>Neorhizobium</taxon>
    </lineage>
</organism>
<dbReference type="Pfam" id="PF01965">
    <property type="entry name" value="DJ-1_PfpI"/>
    <property type="match status" value="1"/>
</dbReference>
<dbReference type="AlphaFoldDB" id="A0A6A1TXS3"/>